<feature type="non-terminal residue" evidence="1">
    <location>
        <position position="56"/>
    </location>
</feature>
<feature type="non-terminal residue" evidence="1">
    <location>
        <position position="1"/>
    </location>
</feature>
<name>A0ABP0LCB2_9DINO</name>
<sequence length="56" mass="6238">ESQPPKLPRGTAAKAVARLAATRAKVEQRKHERIIAEVLAEIKRKRAGPEQAREEP</sequence>
<proteinExistence type="predicted"/>
<dbReference type="Proteomes" id="UP001642464">
    <property type="component" value="Unassembled WGS sequence"/>
</dbReference>
<comment type="caution">
    <text evidence="1">The sequence shown here is derived from an EMBL/GenBank/DDBJ whole genome shotgun (WGS) entry which is preliminary data.</text>
</comment>
<dbReference type="EMBL" id="CAXAMM010015614">
    <property type="protein sequence ID" value="CAK9036793.1"/>
    <property type="molecule type" value="Genomic_DNA"/>
</dbReference>
<protein>
    <submittedName>
        <fullName evidence="1">Uncharacterized protein</fullName>
    </submittedName>
</protein>
<keyword evidence="2" id="KW-1185">Reference proteome</keyword>
<reference evidence="1 2" key="1">
    <citation type="submission" date="2024-02" db="EMBL/GenBank/DDBJ databases">
        <authorList>
            <person name="Chen Y."/>
            <person name="Shah S."/>
            <person name="Dougan E. K."/>
            <person name="Thang M."/>
            <person name="Chan C."/>
        </authorList>
    </citation>
    <scope>NUCLEOTIDE SEQUENCE [LARGE SCALE GENOMIC DNA]</scope>
</reference>
<evidence type="ECO:0000313" key="1">
    <source>
        <dbReference type="EMBL" id="CAK9036793.1"/>
    </source>
</evidence>
<evidence type="ECO:0000313" key="2">
    <source>
        <dbReference type="Proteomes" id="UP001642464"/>
    </source>
</evidence>
<accession>A0ABP0LCB2</accession>
<organism evidence="1 2">
    <name type="scientific">Durusdinium trenchii</name>
    <dbReference type="NCBI Taxonomy" id="1381693"/>
    <lineage>
        <taxon>Eukaryota</taxon>
        <taxon>Sar</taxon>
        <taxon>Alveolata</taxon>
        <taxon>Dinophyceae</taxon>
        <taxon>Suessiales</taxon>
        <taxon>Symbiodiniaceae</taxon>
        <taxon>Durusdinium</taxon>
    </lineage>
</organism>
<gene>
    <name evidence="1" type="ORF">SCF082_LOCUS21876</name>
</gene>